<dbReference type="KEGG" id="lll:129787170"/>
<comment type="similarity">
    <text evidence="1">Belongs to the CDPF1 family.</text>
</comment>
<dbReference type="VEuPathDB" id="VectorBase:LLONM1_007435"/>
<feature type="domain" description="Cysteine-rich DPF motif" evidence="3">
    <location>
        <begin position="24"/>
        <end position="125"/>
    </location>
</feature>
<evidence type="ECO:0000313" key="4">
    <source>
        <dbReference type="EMBL" id="MBC1178711.1"/>
    </source>
</evidence>
<dbReference type="PANTHER" id="PTHR31849:SF1">
    <property type="entry name" value="CYSTEINE-RICH DPF MOTIF DOMAIN-CONTAINING PROTEIN 1"/>
    <property type="match status" value="1"/>
</dbReference>
<accession>A0A1B0CS23</accession>
<dbReference type="Pfam" id="PF10170">
    <property type="entry name" value="C6_DPF"/>
    <property type="match status" value="1"/>
</dbReference>
<dbReference type="PANTHER" id="PTHR31849">
    <property type="entry name" value="CYSTEINE-RICH PDF MOTIF DOMAIN-CONTAINING PROTEIN 1"/>
    <property type="match status" value="1"/>
</dbReference>
<evidence type="ECO:0000313" key="5">
    <source>
        <dbReference type="EnsemblMetazoa" id="LLOJ007672-PA"/>
    </source>
</evidence>
<dbReference type="Proteomes" id="UP000092461">
    <property type="component" value="Unassembled WGS sequence"/>
</dbReference>
<protein>
    <recommendedName>
        <fullName evidence="2">Cysteine-rich DPF motif domain-containing protein 1</fullName>
    </recommendedName>
</protein>
<keyword evidence="6" id="KW-1185">Reference proteome</keyword>
<evidence type="ECO:0000313" key="6">
    <source>
        <dbReference type="Proteomes" id="UP000092461"/>
    </source>
</evidence>
<dbReference type="GeneID" id="129787170"/>
<dbReference type="EnsemblMetazoa" id="LLOJ007672-RA">
    <property type="protein sequence ID" value="LLOJ007672-PA"/>
    <property type="gene ID" value="LLOJ007672"/>
</dbReference>
<dbReference type="RefSeq" id="XP_055678503.1">
    <property type="nucleotide sequence ID" value="XM_055822528.1"/>
</dbReference>
<dbReference type="EMBL" id="AJWK01025579">
    <property type="status" value="NOT_ANNOTATED_CDS"/>
    <property type="molecule type" value="Genomic_DNA"/>
</dbReference>
<evidence type="ECO:0000259" key="3">
    <source>
        <dbReference type="Pfam" id="PF10170"/>
    </source>
</evidence>
<name>A0A1B0CS23_LUTLO</name>
<dbReference type="InterPro" id="IPR018785">
    <property type="entry name" value="CDPF1_dom"/>
</dbReference>
<dbReference type="VEuPathDB" id="VectorBase:LLOJ007672"/>
<sequence length="132" mass="15344">MENPEPEKDQKEQKRPEEKQRIPFCCSLCSMSEKCDYVGKNPPFARKIQLIEDSYIMIDPFSPPPIDSRKQSSAERYLVLGAECSVCQRVVCRGTECSFFYTATFCTECVREKLREFPLEVQTKIRKQLQSS</sequence>
<dbReference type="AlphaFoldDB" id="A0A1B0CS23"/>
<reference evidence="5" key="3">
    <citation type="submission" date="2020-05" db="UniProtKB">
        <authorList>
            <consortium name="EnsemblMetazoa"/>
        </authorList>
    </citation>
    <scope>IDENTIFICATION</scope>
    <source>
        <strain evidence="5">Jacobina</strain>
    </source>
</reference>
<evidence type="ECO:0000256" key="2">
    <source>
        <dbReference type="ARBA" id="ARBA00014801"/>
    </source>
</evidence>
<dbReference type="OrthoDB" id="191995at2759"/>
<organism evidence="5 6">
    <name type="scientific">Lutzomyia longipalpis</name>
    <name type="common">Sand fly</name>
    <dbReference type="NCBI Taxonomy" id="7200"/>
    <lineage>
        <taxon>Eukaryota</taxon>
        <taxon>Metazoa</taxon>
        <taxon>Ecdysozoa</taxon>
        <taxon>Arthropoda</taxon>
        <taxon>Hexapoda</taxon>
        <taxon>Insecta</taxon>
        <taxon>Pterygota</taxon>
        <taxon>Neoptera</taxon>
        <taxon>Endopterygota</taxon>
        <taxon>Diptera</taxon>
        <taxon>Nematocera</taxon>
        <taxon>Psychodoidea</taxon>
        <taxon>Psychodidae</taxon>
        <taxon>Lutzomyia</taxon>
        <taxon>Lutzomyia</taxon>
    </lineage>
</organism>
<dbReference type="InterPro" id="IPR042426">
    <property type="entry name" value="CDPF1"/>
</dbReference>
<reference evidence="4" key="2">
    <citation type="journal article" date="2020" name="BMC">
        <title>Leishmania infection induces a limited differential gene expression in the sand fly midgut.</title>
        <authorList>
            <person name="Coutinho-Abreu I.V."/>
            <person name="Serafim T.D."/>
            <person name="Meneses C."/>
            <person name="Kamhawi S."/>
            <person name="Oliveira F."/>
            <person name="Valenzuela J.G."/>
        </authorList>
    </citation>
    <scope>NUCLEOTIDE SEQUENCE</scope>
    <source>
        <strain evidence="4">Jacobina</strain>
        <tissue evidence="4">Midgut</tissue>
    </source>
</reference>
<reference evidence="6" key="1">
    <citation type="submission" date="2012-05" db="EMBL/GenBank/DDBJ databases">
        <title>Whole Genome Assembly of Lutzomyia longipalpis.</title>
        <authorList>
            <person name="Richards S."/>
            <person name="Qu C."/>
            <person name="Dillon R."/>
            <person name="Worley K."/>
            <person name="Scherer S."/>
            <person name="Batterton M."/>
            <person name="Taylor A."/>
            <person name="Hawes A."/>
            <person name="Hernandez B."/>
            <person name="Kovar C."/>
            <person name="Mandapat C."/>
            <person name="Pham C."/>
            <person name="Qu C."/>
            <person name="Jing C."/>
            <person name="Bess C."/>
            <person name="Bandaranaike D."/>
            <person name="Ngo D."/>
            <person name="Ongeri F."/>
            <person name="Arias F."/>
            <person name="Lara F."/>
            <person name="Weissenberger G."/>
            <person name="Kamau G."/>
            <person name="Han H."/>
            <person name="Shen H."/>
            <person name="Dinh H."/>
            <person name="Khalil I."/>
            <person name="Jones J."/>
            <person name="Shafer J."/>
            <person name="Jayaseelan J."/>
            <person name="Quiroz J."/>
            <person name="Blankenburg K."/>
            <person name="Nguyen L."/>
            <person name="Jackson L."/>
            <person name="Francisco L."/>
            <person name="Tang L.-Y."/>
            <person name="Pu L.-L."/>
            <person name="Perales L."/>
            <person name="Lorensuhewa L."/>
            <person name="Munidasa M."/>
            <person name="Coyle M."/>
            <person name="Taylor M."/>
            <person name="Puazo M."/>
            <person name="Firestine M."/>
            <person name="Scheel M."/>
            <person name="Javaid M."/>
            <person name="Wang M."/>
            <person name="Li M."/>
            <person name="Tabassum N."/>
            <person name="Saada N."/>
            <person name="Osuji N."/>
            <person name="Aqrawi P."/>
            <person name="Fu Q."/>
            <person name="Thornton R."/>
            <person name="Raj R."/>
            <person name="Goodspeed R."/>
            <person name="Mata R."/>
            <person name="Najjar R."/>
            <person name="Gubbala S."/>
            <person name="Lee S."/>
            <person name="Denson S."/>
            <person name="Patil S."/>
            <person name="Macmil S."/>
            <person name="Qi S."/>
            <person name="Matskevitch T."/>
            <person name="Palculict T."/>
            <person name="Mathew T."/>
            <person name="Vee V."/>
            <person name="Velamala V."/>
            <person name="Korchina V."/>
            <person name="Cai W."/>
            <person name="Liu W."/>
            <person name="Dai W."/>
            <person name="Zou X."/>
            <person name="Zhu Y."/>
            <person name="Zhang Y."/>
            <person name="Wu Y.-Q."/>
            <person name="Xin Y."/>
            <person name="Nazarath L."/>
            <person name="Kovar C."/>
            <person name="Han Y."/>
            <person name="Muzny D."/>
            <person name="Gibbs R."/>
        </authorList>
    </citation>
    <scope>NUCLEOTIDE SEQUENCE [LARGE SCALE GENOMIC DNA]</scope>
    <source>
        <strain evidence="6">Jacobina</strain>
    </source>
</reference>
<dbReference type="PRINTS" id="PR01995">
    <property type="entry name" value="UPF0595"/>
</dbReference>
<dbReference type="EMBL" id="GITU01010008">
    <property type="protein sequence ID" value="MBC1178711.1"/>
    <property type="molecule type" value="Transcribed_RNA"/>
</dbReference>
<proteinExistence type="inferred from homology"/>
<evidence type="ECO:0000256" key="1">
    <source>
        <dbReference type="ARBA" id="ARBA00007917"/>
    </source>
</evidence>